<dbReference type="InterPro" id="IPR018027">
    <property type="entry name" value="Asn/Gln_amidotransferase"/>
</dbReference>
<dbReference type="NCBIfam" id="NF004012">
    <property type="entry name" value="PRK05477.1-2"/>
    <property type="match status" value="1"/>
</dbReference>
<dbReference type="InterPro" id="IPR004413">
    <property type="entry name" value="GatB"/>
</dbReference>
<dbReference type="GO" id="GO:0070681">
    <property type="term" value="P:glutaminyl-tRNAGln biosynthesis via transamidation"/>
    <property type="evidence" value="ECO:0007669"/>
    <property type="project" value="TreeGrafter"/>
</dbReference>
<dbReference type="GO" id="GO:0050567">
    <property type="term" value="F:glutaminyl-tRNA synthase (glutamine-hydrolyzing) activity"/>
    <property type="evidence" value="ECO:0007669"/>
    <property type="project" value="UniProtKB-UniRule"/>
</dbReference>
<comment type="similarity">
    <text evidence="1 10">Belongs to the GatB/GatE family. GatB subfamily.</text>
</comment>
<evidence type="ECO:0000256" key="8">
    <source>
        <dbReference type="ARBA" id="ARBA00047380"/>
    </source>
</evidence>
<dbReference type="InterPro" id="IPR017958">
    <property type="entry name" value="Gln-tRNA_amidoTrfase_suB_CS"/>
</dbReference>
<evidence type="ECO:0000256" key="5">
    <source>
        <dbReference type="ARBA" id="ARBA00022840"/>
    </source>
</evidence>
<dbReference type="PANTHER" id="PTHR11659:SF0">
    <property type="entry name" value="GLUTAMYL-TRNA(GLN) AMIDOTRANSFERASE SUBUNIT B, MITOCHONDRIAL"/>
    <property type="match status" value="1"/>
</dbReference>
<name>A0A1F5G124_9BACT</name>
<dbReference type="SUPFAM" id="SSF89095">
    <property type="entry name" value="GatB/YqeY motif"/>
    <property type="match status" value="1"/>
</dbReference>
<dbReference type="Proteomes" id="UP000177069">
    <property type="component" value="Unassembled WGS sequence"/>
</dbReference>
<dbReference type="InterPro" id="IPR023168">
    <property type="entry name" value="GatB_Yqey_C_2"/>
</dbReference>
<dbReference type="Gene3D" id="1.10.10.410">
    <property type="match status" value="1"/>
</dbReference>
<evidence type="ECO:0000256" key="4">
    <source>
        <dbReference type="ARBA" id="ARBA00022741"/>
    </source>
</evidence>
<evidence type="ECO:0000256" key="1">
    <source>
        <dbReference type="ARBA" id="ARBA00005306"/>
    </source>
</evidence>
<dbReference type="InterPro" id="IPR006075">
    <property type="entry name" value="Asn/Gln-tRNA_Trfase_suB/E_cat"/>
</dbReference>
<dbReference type="GO" id="GO:0050566">
    <property type="term" value="F:asparaginyl-tRNA synthase (glutamine-hydrolyzing) activity"/>
    <property type="evidence" value="ECO:0007669"/>
    <property type="project" value="RHEA"/>
</dbReference>
<comment type="caution">
    <text evidence="12">The sequence shown here is derived from an EMBL/GenBank/DDBJ whole genome shotgun (WGS) entry which is preliminary data.</text>
</comment>
<dbReference type="PANTHER" id="PTHR11659">
    <property type="entry name" value="GLUTAMYL-TRNA GLN AMIDOTRANSFERASE SUBUNIT B MITOCHONDRIAL AND PROKARYOTIC PET112-RELATED"/>
    <property type="match status" value="1"/>
</dbReference>
<comment type="catalytic activity">
    <reaction evidence="8 10">
        <text>L-aspartyl-tRNA(Asn) + L-glutamine + ATP + H2O = L-asparaginyl-tRNA(Asn) + L-glutamate + ADP + phosphate + 2 H(+)</text>
        <dbReference type="Rhea" id="RHEA:14513"/>
        <dbReference type="Rhea" id="RHEA-COMP:9674"/>
        <dbReference type="Rhea" id="RHEA-COMP:9677"/>
        <dbReference type="ChEBI" id="CHEBI:15377"/>
        <dbReference type="ChEBI" id="CHEBI:15378"/>
        <dbReference type="ChEBI" id="CHEBI:29985"/>
        <dbReference type="ChEBI" id="CHEBI:30616"/>
        <dbReference type="ChEBI" id="CHEBI:43474"/>
        <dbReference type="ChEBI" id="CHEBI:58359"/>
        <dbReference type="ChEBI" id="CHEBI:78515"/>
        <dbReference type="ChEBI" id="CHEBI:78516"/>
        <dbReference type="ChEBI" id="CHEBI:456216"/>
    </reaction>
</comment>
<sequence>MNTKYQPVIGLEVHIELSTKSKMFCTCSADYFTADPNTHVCPVCLGLPGAMPHANKRAIEFAQLFGLALNCKLQSFSKFDRKNYFYPDLAKGFQISQYDLPFSKNGYVEINVGGKTKRIRIERVHLEEDTGKLAHTKIDGRSVTLIDFNRSGVPLLEIVTQPDIQSSQEAKSYAQKSQQIARYLDISDADMEKGSMRIEPNVSLRKVREVRNVQKVSQVSEVSQELPSYKVELKNINSFRFAEKAIEYEIKRQAEILEAGKIPEHETRGWNEAKQQTVSQRSKEFAHDYRYFPEPDLPPLDFNSAYLKKLKLSLSELPDAKHARFKNEFKLPDYDIEILTRDSKVATFFEEAVKVGNKHGIGAKRIANEVINKKPDVKKTLPAEFVLQIYKASQIVTIAGDELDKIIDEVLNKNPRAVEDYKKGKQNAIMFLVGQVIRKIPQKVEPNLIKMRIEESFR</sequence>
<evidence type="ECO:0000313" key="13">
    <source>
        <dbReference type="Proteomes" id="UP000177069"/>
    </source>
</evidence>
<dbReference type="SMART" id="SM00845">
    <property type="entry name" value="GatB_Yqey"/>
    <property type="match status" value="1"/>
</dbReference>
<gene>
    <name evidence="10" type="primary">gatB</name>
    <name evidence="12" type="ORF">A2696_03250</name>
</gene>
<dbReference type="AlphaFoldDB" id="A0A1F5G124"/>
<dbReference type="PROSITE" id="PS01234">
    <property type="entry name" value="GATB"/>
    <property type="match status" value="1"/>
</dbReference>
<protein>
    <recommendedName>
        <fullName evidence="10">Aspartyl/glutamyl-tRNA(Asn/Gln) amidotransferase subunit B</fullName>
        <shortName evidence="10">Asp/Glu-ADT subunit B</shortName>
        <ecNumber evidence="10">6.3.5.-</ecNumber>
    </recommendedName>
</protein>
<dbReference type="InterPro" id="IPR042114">
    <property type="entry name" value="GatB_C_1"/>
</dbReference>
<organism evidence="12 13">
    <name type="scientific">Candidatus Curtissbacteria bacterium RIFCSPHIGHO2_01_FULL_41_13</name>
    <dbReference type="NCBI Taxonomy" id="1797745"/>
    <lineage>
        <taxon>Bacteria</taxon>
        <taxon>Candidatus Curtissiibacteriota</taxon>
    </lineage>
</organism>
<dbReference type="EC" id="6.3.5.-" evidence="10"/>
<reference evidence="12 13" key="1">
    <citation type="journal article" date="2016" name="Nat. Commun.">
        <title>Thousands of microbial genomes shed light on interconnected biogeochemical processes in an aquifer system.</title>
        <authorList>
            <person name="Anantharaman K."/>
            <person name="Brown C.T."/>
            <person name="Hug L.A."/>
            <person name="Sharon I."/>
            <person name="Castelle C.J."/>
            <person name="Probst A.J."/>
            <person name="Thomas B.C."/>
            <person name="Singh A."/>
            <person name="Wilkins M.J."/>
            <person name="Karaoz U."/>
            <person name="Brodie E.L."/>
            <person name="Williams K.H."/>
            <person name="Hubbard S.S."/>
            <person name="Banfield J.F."/>
        </authorList>
    </citation>
    <scope>NUCLEOTIDE SEQUENCE [LARGE SCALE GENOMIC DNA]</scope>
</reference>
<keyword evidence="4 10" id="KW-0547">Nucleotide-binding</keyword>
<evidence type="ECO:0000313" key="12">
    <source>
        <dbReference type="EMBL" id="OGD85549.1"/>
    </source>
</evidence>
<dbReference type="EMBL" id="MFBA01000023">
    <property type="protein sequence ID" value="OGD85549.1"/>
    <property type="molecule type" value="Genomic_DNA"/>
</dbReference>
<dbReference type="Pfam" id="PF02637">
    <property type="entry name" value="GatB_Yqey"/>
    <property type="match status" value="1"/>
</dbReference>
<evidence type="ECO:0000256" key="9">
    <source>
        <dbReference type="ARBA" id="ARBA00047913"/>
    </source>
</evidence>
<dbReference type="Gene3D" id="1.10.150.380">
    <property type="entry name" value="GatB domain, N-terminal subdomain"/>
    <property type="match status" value="1"/>
</dbReference>
<evidence type="ECO:0000259" key="11">
    <source>
        <dbReference type="SMART" id="SM00845"/>
    </source>
</evidence>
<proteinExistence type="inferred from homology"/>
<keyword evidence="6 10" id="KW-0648">Protein biosynthesis</keyword>
<feature type="domain" description="Asn/Gln amidotransferase" evidence="11">
    <location>
        <begin position="347"/>
        <end position="457"/>
    </location>
</feature>
<keyword evidence="3 10" id="KW-0436">Ligase</keyword>
<dbReference type="GO" id="GO:0005524">
    <property type="term" value="F:ATP binding"/>
    <property type="evidence" value="ECO:0007669"/>
    <property type="project" value="UniProtKB-KW"/>
</dbReference>
<evidence type="ECO:0000256" key="6">
    <source>
        <dbReference type="ARBA" id="ARBA00022917"/>
    </source>
</evidence>
<keyword evidence="5 10" id="KW-0067">ATP-binding</keyword>
<dbReference type="NCBIfam" id="TIGR00133">
    <property type="entry name" value="gatB"/>
    <property type="match status" value="1"/>
</dbReference>
<evidence type="ECO:0000256" key="10">
    <source>
        <dbReference type="HAMAP-Rule" id="MF_00121"/>
    </source>
</evidence>
<dbReference type="InterPro" id="IPR017959">
    <property type="entry name" value="Asn/Gln-tRNA_amidoTrfase_suB/E"/>
</dbReference>
<dbReference type="HAMAP" id="MF_00121">
    <property type="entry name" value="GatB"/>
    <property type="match status" value="1"/>
</dbReference>
<evidence type="ECO:0000256" key="3">
    <source>
        <dbReference type="ARBA" id="ARBA00022598"/>
    </source>
</evidence>
<comment type="function">
    <text evidence="7 10">Allows the formation of correctly charged Asn-tRNA(Asn) or Gln-tRNA(Gln) through the transamidation of misacylated Asp-tRNA(Asn) or Glu-tRNA(Gln) in organisms which lack either or both of asparaginyl-tRNA or glutaminyl-tRNA synthetases. The reaction takes place in the presence of glutamine and ATP through an activated phospho-Asp-tRNA(Asn) or phospho-Glu-tRNA(Gln).</text>
</comment>
<dbReference type="InterPro" id="IPR014746">
    <property type="entry name" value="Gln_synth/guanido_kin_cat_dom"/>
</dbReference>
<evidence type="ECO:0000256" key="7">
    <source>
        <dbReference type="ARBA" id="ARBA00024799"/>
    </source>
</evidence>
<evidence type="ECO:0000256" key="2">
    <source>
        <dbReference type="ARBA" id="ARBA00011123"/>
    </source>
</evidence>
<comment type="subunit">
    <text evidence="2 10">Heterotrimer of A, B and C subunits.</text>
</comment>
<dbReference type="SUPFAM" id="SSF55931">
    <property type="entry name" value="Glutamine synthetase/guanido kinase"/>
    <property type="match status" value="1"/>
</dbReference>
<dbReference type="InterPro" id="IPR003789">
    <property type="entry name" value="Asn/Gln_tRNA_amidoTrase-B-like"/>
</dbReference>
<dbReference type="GO" id="GO:0006412">
    <property type="term" value="P:translation"/>
    <property type="evidence" value="ECO:0007669"/>
    <property type="project" value="UniProtKB-UniRule"/>
</dbReference>
<accession>A0A1F5G124</accession>
<dbReference type="NCBIfam" id="NF004014">
    <property type="entry name" value="PRK05477.1-4"/>
    <property type="match status" value="1"/>
</dbReference>
<dbReference type="Pfam" id="PF02934">
    <property type="entry name" value="GatB_N"/>
    <property type="match status" value="1"/>
</dbReference>
<comment type="catalytic activity">
    <reaction evidence="9 10">
        <text>L-glutamyl-tRNA(Gln) + L-glutamine + ATP + H2O = L-glutaminyl-tRNA(Gln) + L-glutamate + ADP + phosphate + H(+)</text>
        <dbReference type="Rhea" id="RHEA:17521"/>
        <dbReference type="Rhea" id="RHEA-COMP:9681"/>
        <dbReference type="Rhea" id="RHEA-COMP:9684"/>
        <dbReference type="ChEBI" id="CHEBI:15377"/>
        <dbReference type="ChEBI" id="CHEBI:15378"/>
        <dbReference type="ChEBI" id="CHEBI:29985"/>
        <dbReference type="ChEBI" id="CHEBI:30616"/>
        <dbReference type="ChEBI" id="CHEBI:43474"/>
        <dbReference type="ChEBI" id="CHEBI:58359"/>
        <dbReference type="ChEBI" id="CHEBI:78520"/>
        <dbReference type="ChEBI" id="CHEBI:78521"/>
        <dbReference type="ChEBI" id="CHEBI:456216"/>
    </reaction>
</comment>